<proteinExistence type="predicted"/>
<protein>
    <submittedName>
        <fullName evidence="1">Uncharacterized protein</fullName>
    </submittedName>
</protein>
<dbReference type="AlphaFoldDB" id="A0A170QAD4"/>
<accession>A0A170QAD4</accession>
<reference evidence="1" key="1">
    <citation type="submission" date="2015-10" db="EMBL/GenBank/DDBJ databases">
        <authorList>
            <person name="Gilbert D.G."/>
        </authorList>
    </citation>
    <scope>NUCLEOTIDE SEQUENCE</scope>
</reference>
<sequence length="40" mass="4156">MVGGLPLTGLVLELLYHGVQLLGDQVGLLEGLAALAVQQR</sequence>
<name>A0A170QAD4_9ZZZZ</name>
<organism evidence="1">
    <name type="scientific">hydrothermal vent metagenome</name>
    <dbReference type="NCBI Taxonomy" id="652676"/>
    <lineage>
        <taxon>unclassified sequences</taxon>
        <taxon>metagenomes</taxon>
        <taxon>ecological metagenomes</taxon>
    </lineage>
</organism>
<dbReference type="EMBL" id="FAXA01000311">
    <property type="protein sequence ID" value="CUV02777.1"/>
    <property type="molecule type" value="Genomic_DNA"/>
</dbReference>
<evidence type="ECO:0000313" key="1">
    <source>
        <dbReference type="EMBL" id="CUV02777.1"/>
    </source>
</evidence>
<gene>
    <name evidence="1" type="ORF">MGWOODY_Clf2002</name>
</gene>